<reference evidence="2 3" key="1">
    <citation type="submission" date="2021-05" db="EMBL/GenBank/DDBJ databases">
        <title>A Polyphasic approach of four new species of the genus Ohtaekwangia: Ohtaekwangia histidinii sp. nov., Ohtaekwangia cretensis sp. nov., Ohtaekwangia indiensis sp. nov., Ohtaekwangia reichenbachii sp. nov. from diverse environment.</title>
        <authorList>
            <person name="Octaviana S."/>
        </authorList>
    </citation>
    <scope>NUCLEOTIDE SEQUENCE [LARGE SCALE GENOMIC DNA]</scope>
    <source>
        <strain evidence="2 3">PWU37</strain>
    </source>
</reference>
<proteinExistence type="predicted"/>
<feature type="domain" description="VOC" evidence="1">
    <location>
        <begin position="9"/>
        <end position="125"/>
    </location>
</feature>
<dbReference type="PROSITE" id="PS51819">
    <property type="entry name" value="VOC"/>
    <property type="match status" value="1"/>
</dbReference>
<dbReference type="AlphaFoldDB" id="A0AAP2DBU9"/>
<dbReference type="InterPro" id="IPR037523">
    <property type="entry name" value="VOC_core"/>
</dbReference>
<dbReference type="InterPro" id="IPR029068">
    <property type="entry name" value="Glyas_Bleomycin-R_OHBP_Dase"/>
</dbReference>
<dbReference type="Proteomes" id="UP001319180">
    <property type="component" value="Unassembled WGS sequence"/>
</dbReference>
<evidence type="ECO:0000313" key="3">
    <source>
        <dbReference type="Proteomes" id="UP001319180"/>
    </source>
</evidence>
<sequence>MATTSRLRGFSNISFYADDHHAAKRWYTALFGVEPYFNRPGYSEWRIGDYQHEFGLIDAKYKPQAAQPGPGGAIMSWHVDDVKGTLEHLLSKGAKEYEPIIDRGEGFITASVIDPFGNILGIMYNPHYLEVLQEAEASTPGLQ</sequence>
<dbReference type="EMBL" id="JAHESC010000024">
    <property type="protein sequence ID" value="MBT1688241.1"/>
    <property type="molecule type" value="Genomic_DNA"/>
</dbReference>
<dbReference type="SUPFAM" id="SSF54593">
    <property type="entry name" value="Glyoxalase/Bleomycin resistance protein/Dihydroxybiphenyl dioxygenase"/>
    <property type="match status" value="1"/>
</dbReference>
<gene>
    <name evidence="2" type="ORF">KK078_16845</name>
</gene>
<name>A0AAP2DBU9_9BACT</name>
<dbReference type="InterPro" id="IPR004360">
    <property type="entry name" value="Glyas_Fos-R_dOase_dom"/>
</dbReference>
<keyword evidence="3" id="KW-1185">Reference proteome</keyword>
<dbReference type="Gene3D" id="3.10.180.10">
    <property type="entry name" value="2,3-Dihydroxybiphenyl 1,2-Dioxygenase, domain 1"/>
    <property type="match status" value="1"/>
</dbReference>
<dbReference type="RefSeq" id="WP_254091468.1">
    <property type="nucleotide sequence ID" value="NZ_JAHESC010000024.1"/>
</dbReference>
<evidence type="ECO:0000259" key="1">
    <source>
        <dbReference type="PROSITE" id="PS51819"/>
    </source>
</evidence>
<comment type="caution">
    <text evidence="2">The sequence shown here is derived from an EMBL/GenBank/DDBJ whole genome shotgun (WGS) entry which is preliminary data.</text>
</comment>
<dbReference type="Pfam" id="PF00903">
    <property type="entry name" value="Glyoxalase"/>
    <property type="match status" value="1"/>
</dbReference>
<protein>
    <submittedName>
        <fullName evidence="2">VOC family protein</fullName>
    </submittedName>
</protein>
<accession>A0AAP2DBU9</accession>
<evidence type="ECO:0000313" key="2">
    <source>
        <dbReference type="EMBL" id="MBT1688241.1"/>
    </source>
</evidence>
<organism evidence="2 3">
    <name type="scientific">Dawidia soli</name>
    <dbReference type="NCBI Taxonomy" id="2782352"/>
    <lineage>
        <taxon>Bacteria</taxon>
        <taxon>Pseudomonadati</taxon>
        <taxon>Bacteroidota</taxon>
        <taxon>Cytophagia</taxon>
        <taxon>Cytophagales</taxon>
        <taxon>Chryseotaleaceae</taxon>
        <taxon>Dawidia</taxon>
    </lineage>
</organism>